<dbReference type="SUPFAM" id="SSF52467">
    <property type="entry name" value="DHS-like NAD/FAD-binding domain"/>
    <property type="match status" value="1"/>
</dbReference>
<organism evidence="10 11">
    <name type="scientific">Venturia inaequalis</name>
    <name type="common">Apple scab fungus</name>
    <dbReference type="NCBI Taxonomy" id="5025"/>
    <lineage>
        <taxon>Eukaryota</taxon>
        <taxon>Fungi</taxon>
        <taxon>Dikarya</taxon>
        <taxon>Ascomycota</taxon>
        <taxon>Pezizomycotina</taxon>
        <taxon>Dothideomycetes</taxon>
        <taxon>Pleosporomycetidae</taxon>
        <taxon>Venturiales</taxon>
        <taxon>Venturiaceae</taxon>
        <taxon>Venturia</taxon>
    </lineage>
</organism>
<keyword evidence="6" id="KW-0520">NAD</keyword>
<evidence type="ECO:0000313" key="11">
    <source>
        <dbReference type="Proteomes" id="UP000433883"/>
    </source>
</evidence>
<feature type="binding site" evidence="7">
    <location>
        <position position="347"/>
    </location>
    <ligand>
        <name>Zn(2+)</name>
        <dbReference type="ChEBI" id="CHEBI:29105"/>
    </ligand>
</feature>
<keyword evidence="3" id="KW-0808">Transferase</keyword>
<keyword evidence="5 7" id="KW-0862">Zinc</keyword>
<dbReference type="EMBL" id="WNWQ01000165">
    <property type="protein sequence ID" value="KAE9975944.1"/>
    <property type="molecule type" value="Genomic_DNA"/>
</dbReference>
<dbReference type="Proteomes" id="UP000433883">
    <property type="component" value="Unassembled WGS sequence"/>
</dbReference>
<dbReference type="GO" id="GO:0046872">
    <property type="term" value="F:metal ion binding"/>
    <property type="evidence" value="ECO:0007669"/>
    <property type="project" value="UniProtKB-KW"/>
</dbReference>
<dbReference type="PANTHER" id="PTHR11085">
    <property type="entry name" value="NAD-DEPENDENT PROTEIN DEACYLASE SIRTUIN-5, MITOCHONDRIAL-RELATED"/>
    <property type="match status" value="1"/>
</dbReference>
<dbReference type="GO" id="GO:0070403">
    <property type="term" value="F:NAD+ binding"/>
    <property type="evidence" value="ECO:0007669"/>
    <property type="project" value="InterPro"/>
</dbReference>
<sequence>MLGGLDISSRSVTWTGGYTSLEILKNSRATLKPQQLATKTQQTFEANEKPFTMQPVLTKAEPAGIVVPEHASPTLAPPKMGLSPNEKNGNASTLKQEPEHDDGGEEWANSSIYEEVLDDTQAFEYPFSESSDICTADEAKGYRKRLHEIGLEKLISETLGRNTLSVRKLCTAFEVRIPSWLLTEPDDAPGYYRLLGLAMLRELNKRQRIEKYKTIDDAANLINKSKNILVITGAGISTSLGIPDFRSKTTGFYSKLRDMGFEEPEEVFDLENFDTNPSTFYALAGDILPDLHRWTPTHQFIRVIQDKGKLLRNYTQNIDNIESHAGIVPDKLIQCHGSWATATCRKCKSQVPGEQIFDDVRAKQVSLCKKCGELEVPPQGQKRKRSPNGMAKRKKRKEGEFDDDDDSDGKYDIVQPGVMKPDITFFGEKLPDKFFDTLQDKDRNIVDLVIVIGTSMKVAPVSEIPQFVPAGVPQIYISRDPIHHINFDINLLGNSDDVVSALCERAGWELKHEMIPKKVKAEVTPHEFLEHTFNVSTQKG</sequence>
<feature type="compositionally biased region" description="Basic residues" evidence="8">
    <location>
        <begin position="381"/>
        <end position="396"/>
    </location>
</feature>
<comment type="cofactor">
    <cofactor evidence="1">
        <name>Zn(2+)</name>
        <dbReference type="ChEBI" id="CHEBI:29105"/>
    </cofactor>
</comment>
<dbReference type="InterPro" id="IPR050134">
    <property type="entry name" value="NAD-dep_sirtuin_deacylases"/>
</dbReference>
<evidence type="ECO:0000256" key="1">
    <source>
        <dbReference type="ARBA" id="ARBA00001947"/>
    </source>
</evidence>
<dbReference type="GO" id="GO:0046970">
    <property type="term" value="F:histone H4K16 deacetylase activity, NAD-dependent"/>
    <property type="evidence" value="ECO:0007669"/>
    <property type="project" value="TreeGrafter"/>
</dbReference>
<dbReference type="PROSITE" id="PS50305">
    <property type="entry name" value="SIRTUIN"/>
    <property type="match status" value="1"/>
</dbReference>
<evidence type="ECO:0000256" key="8">
    <source>
        <dbReference type="SAM" id="MobiDB-lite"/>
    </source>
</evidence>
<feature type="region of interest" description="Disordered" evidence="8">
    <location>
        <begin position="377"/>
        <end position="413"/>
    </location>
</feature>
<feature type="region of interest" description="Disordered" evidence="8">
    <location>
        <begin position="74"/>
        <end position="106"/>
    </location>
</feature>
<name>A0A8H3UST6_VENIN</name>
<gene>
    <name evidence="10" type="ORF">BLS_002329</name>
</gene>
<feature type="binding site" evidence="7">
    <location>
        <position position="371"/>
    </location>
    <ligand>
        <name>Zn(2+)</name>
        <dbReference type="ChEBI" id="CHEBI:29105"/>
    </ligand>
</feature>
<dbReference type="Pfam" id="PF02146">
    <property type="entry name" value="SIR2"/>
    <property type="match status" value="1"/>
</dbReference>
<comment type="similarity">
    <text evidence="2">Belongs to the sirtuin family. Class I subfamily.</text>
</comment>
<evidence type="ECO:0000256" key="4">
    <source>
        <dbReference type="ARBA" id="ARBA00022723"/>
    </source>
</evidence>
<dbReference type="Gene3D" id="3.40.50.1220">
    <property type="entry name" value="TPP-binding domain"/>
    <property type="match status" value="1"/>
</dbReference>
<dbReference type="InterPro" id="IPR003000">
    <property type="entry name" value="Sirtuin"/>
</dbReference>
<feature type="binding site" evidence="7">
    <location>
        <position position="368"/>
    </location>
    <ligand>
        <name>Zn(2+)</name>
        <dbReference type="ChEBI" id="CHEBI:29105"/>
    </ligand>
</feature>
<dbReference type="InterPro" id="IPR026590">
    <property type="entry name" value="Ssirtuin_cat_dom"/>
</dbReference>
<evidence type="ECO:0000259" key="9">
    <source>
        <dbReference type="PROSITE" id="PS50305"/>
    </source>
</evidence>
<reference evidence="10 11" key="1">
    <citation type="submission" date="2019-11" db="EMBL/GenBank/DDBJ databases">
        <title>Venturia inaequalis Genome Resource.</title>
        <authorList>
            <person name="Lichtner F.J."/>
        </authorList>
    </citation>
    <scope>NUCLEOTIDE SEQUENCE [LARGE SCALE GENOMIC DNA]</scope>
    <source>
        <strain evidence="10">Bline_iso_100314</strain>
    </source>
</reference>
<evidence type="ECO:0000256" key="2">
    <source>
        <dbReference type="ARBA" id="ARBA00006924"/>
    </source>
</evidence>
<evidence type="ECO:0000256" key="7">
    <source>
        <dbReference type="PROSITE-ProRule" id="PRU00236"/>
    </source>
</evidence>
<dbReference type="PANTHER" id="PTHR11085:SF9">
    <property type="entry name" value="NAD-DEPENDENT PROTEIN DEACETYLASE SIRTUIN-1"/>
    <property type="match status" value="1"/>
</dbReference>
<protein>
    <recommendedName>
        <fullName evidence="9">Deacetylase sirtuin-type domain-containing protein</fullName>
    </recommendedName>
</protein>
<comment type="caution">
    <text evidence="10">The sequence shown here is derived from an EMBL/GenBank/DDBJ whole genome shotgun (WGS) entry which is preliminary data.</text>
</comment>
<evidence type="ECO:0000256" key="6">
    <source>
        <dbReference type="ARBA" id="ARBA00023027"/>
    </source>
</evidence>
<feature type="active site" description="Proton acceptor" evidence="7">
    <location>
        <position position="336"/>
    </location>
</feature>
<evidence type="ECO:0000256" key="5">
    <source>
        <dbReference type="ARBA" id="ARBA00022833"/>
    </source>
</evidence>
<accession>A0A8H3UST6</accession>
<feature type="domain" description="Deacetylase sirtuin-type" evidence="9">
    <location>
        <begin position="208"/>
        <end position="509"/>
    </location>
</feature>
<evidence type="ECO:0000256" key="3">
    <source>
        <dbReference type="ARBA" id="ARBA00022679"/>
    </source>
</evidence>
<dbReference type="Gene3D" id="3.30.1600.10">
    <property type="entry name" value="SIR2/SIRT2 'Small Domain"/>
    <property type="match status" value="1"/>
</dbReference>
<keyword evidence="4 7" id="KW-0479">Metal-binding</keyword>
<dbReference type="GO" id="GO:0005634">
    <property type="term" value="C:nucleus"/>
    <property type="evidence" value="ECO:0007669"/>
    <property type="project" value="TreeGrafter"/>
</dbReference>
<dbReference type="AlphaFoldDB" id="A0A8H3UST6"/>
<proteinExistence type="inferred from homology"/>
<feature type="compositionally biased region" description="Polar residues" evidence="8">
    <location>
        <begin position="85"/>
        <end position="95"/>
    </location>
</feature>
<feature type="binding site" evidence="7">
    <location>
        <position position="344"/>
    </location>
    <ligand>
        <name>Zn(2+)</name>
        <dbReference type="ChEBI" id="CHEBI:29105"/>
    </ligand>
</feature>
<dbReference type="InterPro" id="IPR029035">
    <property type="entry name" value="DHS-like_NAD/FAD-binding_dom"/>
</dbReference>
<evidence type="ECO:0000313" key="10">
    <source>
        <dbReference type="EMBL" id="KAE9975944.1"/>
    </source>
</evidence>
<dbReference type="InterPro" id="IPR026591">
    <property type="entry name" value="Sirtuin_cat_small_dom_sf"/>
</dbReference>